<dbReference type="OrthoDB" id="288506at2759"/>
<evidence type="ECO:0008006" key="4">
    <source>
        <dbReference type="Google" id="ProtNLM"/>
    </source>
</evidence>
<feature type="signal peptide" evidence="1">
    <location>
        <begin position="1"/>
        <end position="16"/>
    </location>
</feature>
<evidence type="ECO:0000313" key="3">
    <source>
        <dbReference type="Proteomes" id="UP000692954"/>
    </source>
</evidence>
<accession>A0A8S1MNR8</accession>
<proteinExistence type="predicted"/>
<dbReference type="EMBL" id="CAJJDN010000037">
    <property type="protein sequence ID" value="CAD8078385.1"/>
    <property type="molecule type" value="Genomic_DNA"/>
</dbReference>
<gene>
    <name evidence="2" type="ORF">PSON_ATCC_30995.1.T0370282</name>
</gene>
<protein>
    <recommendedName>
        <fullName evidence="4">Ig-like domain-containing protein</fullName>
    </recommendedName>
</protein>
<keyword evidence="1" id="KW-0732">Signal</keyword>
<evidence type="ECO:0000313" key="2">
    <source>
        <dbReference type="EMBL" id="CAD8078385.1"/>
    </source>
</evidence>
<feature type="chain" id="PRO_5035885682" description="Ig-like domain-containing protein" evidence="1">
    <location>
        <begin position="17"/>
        <end position="429"/>
    </location>
</feature>
<comment type="caution">
    <text evidence="2">The sequence shown here is derived from an EMBL/GenBank/DDBJ whole genome shotgun (WGS) entry which is preliminary data.</text>
</comment>
<reference evidence="2" key="1">
    <citation type="submission" date="2021-01" db="EMBL/GenBank/DDBJ databases">
        <authorList>
            <consortium name="Genoscope - CEA"/>
            <person name="William W."/>
        </authorList>
    </citation>
    <scope>NUCLEOTIDE SEQUENCE</scope>
</reference>
<dbReference type="AlphaFoldDB" id="A0A8S1MNR8"/>
<dbReference type="Proteomes" id="UP000692954">
    <property type="component" value="Unassembled WGS sequence"/>
</dbReference>
<organism evidence="2 3">
    <name type="scientific">Paramecium sonneborni</name>
    <dbReference type="NCBI Taxonomy" id="65129"/>
    <lineage>
        <taxon>Eukaryota</taxon>
        <taxon>Sar</taxon>
        <taxon>Alveolata</taxon>
        <taxon>Ciliophora</taxon>
        <taxon>Intramacronucleata</taxon>
        <taxon>Oligohymenophorea</taxon>
        <taxon>Peniculida</taxon>
        <taxon>Parameciidae</taxon>
        <taxon>Paramecium</taxon>
    </lineage>
</organism>
<name>A0A8S1MNR8_9CILI</name>
<evidence type="ECO:0000256" key="1">
    <source>
        <dbReference type="SAM" id="SignalP"/>
    </source>
</evidence>
<sequence>MLPILLIVNLITSSAAQPYVGQTACTGLASGVCTSSVTSGIGYCYWESGSCLTLPCYMIDEVASCRTGSGLPVGGASTLCDSLETFSLQYDNVCCDKSEGKLNYALVRFTKTSDGYFDKASDGTTLLTALTTQTSATIFQLYTVNPWKIMPSFTTSLPAVADFQTQLGNILDRYVALATALQDQPDSHPFYIERTVYQSLQLLRDFVVLQTSNQSTMRDIVLKKIWSVALIGLFRMIKFQPNYYQTNYYFINFAIIPYSRNSLTMNGQQHSTKIDWSGYNYASNGFLMVYSFPPEIFGIRNAYSDVICLRPTIAASPAYSATENNFDPLFKPLTITWSWTDTSLTVVAANLKLFKFPIGDALEASITQESGVTFTCNLGAKYCVSTSITTTPPNTGVNYFISTGQGAVADKNKVQCRLQGKSWSGTVCS</sequence>
<keyword evidence="3" id="KW-1185">Reference proteome</keyword>